<reference evidence="1 2" key="1">
    <citation type="journal article" date="2011" name="Science">
        <title>The ecoresponsive genome of Daphnia pulex.</title>
        <authorList>
            <person name="Colbourne J.K."/>
            <person name="Pfrender M.E."/>
            <person name="Gilbert D."/>
            <person name="Thomas W.K."/>
            <person name="Tucker A."/>
            <person name="Oakley T.H."/>
            <person name="Tokishita S."/>
            <person name="Aerts A."/>
            <person name="Arnold G.J."/>
            <person name="Basu M.K."/>
            <person name="Bauer D.J."/>
            <person name="Caceres C.E."/>
            <person name="Carmel L."/>
            <person name="Casola C."/>
            <person name="Choi J.H."/>
            <person name="Detter J.C."/>
            <person name="Dong Q."/>
            <person name="Dusheyko S."/>
            <person name="Eads B.D."/>
            <person name="Frohlich T."/>
            <person name="Geiler-Samerotte K.A."/>
            <person name="Gerlach D."/>
            <person name="Hatcher P."/>
            <person name="Jogdeo S."/>
            <person name="Krijgsveld J."/>
            <person name="Kriventseva E.V."/>
            <person name="Kultz D."/>
            <person name="Laforsch C."/>
            <person name="Lindquist E."/>
            <person name="Lopez J."/>
            <person name="Manak J.R."/>
            <person name="Muller J."/>
            <person name="Pangilinan J."/>
            <person name="Patwardhan R.P."/>
            <person name="Pitluck S."/>
            <person name="Pritham E.J."/>
            <person name="Rechtsteiner A."/>
            <person name="Rho M."/>
            <person name="Rogozin I.B."/>
            <person name="Sakarya O."/>
            <person name="Salamov A."/>
            <person name="Schaack S."/>
            <person name="Shapiro H."/>
            <person name="Shiga Y."/>
            <person name="Skalitzky C."/>
            <person name="Smith Z."/>
            <person name="Souvorov A."/>
            <person name="Sung W."/>
            <person name="Tang Z."/>
            <person name="Tsuchiya D."/>
            <person name="Tu H."/>
            <person name="Vos H."/>
            <person name="Wang M."/>
            <person name="Wolf Y.I."/>
            <person name="Yamagata H."/>
            <person name="Yamada T."/>
            <person name="Ye Y."/>
            <person name="Shaw J.R."/>
            <person name="Andrews J."/>
            <person name="Crease T.J."/>
            <person name="Tang H."/>
            <person name="Lucas S.M."/>
            <person name="Robertson H.M."/>
            <person name="Bork P."/>
            <person name="Koonin E.V."/>
            <person name="Zdobnov E.M."/>
            <person name="Grigoriev I.V."/>
            <person name="Lynch M."/>
            <person name="Boore J.L."/>
        </authorList>
    </citation>
    <scope>NUCLEOTIDE SEQUENCE [LARGE SCALE GENOMIC DNA]</scope>
</reference>
<evidence type="ECO:0000313" key="2">
    <source>
        <dbReference type="Proteomes" id="UP000000305"/>
    </source>
</evidence>
<sequence>MQVTNDLFVFLTGTIGTAAITRSFEVENGYLTTVEVPGDDFVAEYHTADNYVDSNKREASTIFVNHLIDLGVVILNGRRITTGPNLPDYVRKLDMESKGFYNVHNARCAVERKLGRKNFYCSETGSPGIYRCSLQFPNYGRDKICVDRLETRKQDAANFAFYEFSQKLFAAGKISSLRP</sequence>
<proteinExistence type="predicted"/>
<gene>
    <name evidence="1" type="ORF">DAPPUDRAFT_330083</name>
</gene>
<dbReference type="PhylomeDB" id="E9HIH7"/>
<accession>E9HIH7</accession>
<dbReference type="OrthoDB" id="10356556at2759"/>
<organism evidence="1 2">
    <name type="scientific">Daphnia pulex</name>
    <name type="common">Water flea</name>
    <dbReference type="NCBI Taxonomy" id="6669"/>
    <lineage>
        <taxon>Eukaryota</taxon>
        <taxon>Metazoa</taxon>
        <taxon>Ecdysozoa</taxon>
        <taxon>Arthropoda</taxon>
        <taxon>Crustacea</taxon>
        <taxon>Branchiopoda</taxon>
        <taxon>Diplostraca</taxon>
        <taxon>Cladocera</taxon>
        <taxon>Anomopoda</taxon>
        <taxon>Daphniidae</taxon>
        <taxon>Daphnia</taxon>
    </lineage>
</organism>
<dbReference type="Proteomes" id="UP000000305">
    <property type="component" value="Unassembled WGS sequence"/>
</dbReference>
<protein>
    <submittedName>
        <fullName evidence="1">Uncharacterized protein</fullName>
    </submittedName>
</protein>
<dbReference type="HOGENOM" id="CLU_1504947_0_0_1"/>
<dbReference type="InParanoid" id="E9HIH7"/>
<evidence type="ECO:0000313" key="1">
    <source>
        <dbReference type="EMBL" id="EFX68460.1"/>
    </source>
</evidence>
<dbReference type="EMBL" id="GL732655">
    <property type="protein sequence ID" value="EFX68460.1"/>
    <property type="molecule type" value="Genomic_DNA"/>
</dbReference>
<keyword evidence="2" id="KW-1185">Reference proteome</keyword>
<name>E9HIH7_DAPPU</name>
<dbReference type="KEGG" id="dpx:DAPPUDRAFT_330083"/>
<dbReference type="AlphaFoldDB" id="E9HIH7"/>